<organism evidence="2 3">
    <name type="scientific">Fusarium oxysporum (strain Fo5176)</name>
    <name type="common">Fusarium vascular wilt</name>
    <dbReference type="NCBI Taxonomy" id="660025"/>
    <lineage>
        <taxon>Eukaryota</taxon>
        <taxon>Fungi</taxon>
        <taxon>Dikarya</taxon>
        <taxon>Ascomycota</taxon>
        <taxon>Pezizomycotina</taxon>
        <taxon>Sordariomycetes</taxon>
        <taxon>Hypocreomycetidae</taxon>
        <taxon>Hypocreales</taxon>
        <taxon>Nectriaceae</taxon>
        <taxon>Fusarium</taxon>
        <taxon>Fusarium oxysporum species complex</taxon>
    </lineage>
</organism>
<accession>A0A0D2YDN7</accession>
<reference evidence="2" key="2">
    <citation type="submission" date="2025-05" db="UniProtKB">
        <authorList>
            <consortium name="EnsemblFungi"/>
        </authorList>
    </citation>
    <scope>IDENTIFICATION</scope>
    <source>
        <strain evidence="2">4287 / CBS 123668 / FGSC 9935 / NRRL 34936</strain>
    </source>
</reference>
<evidence type="ECO:0000313" key="2">
    <source>
        <dbReference type="EnsemblFungi" id="FOXG_14421P0"/>
    </source>
</evidence>
<dbReference type="AlphaFoldDB" id="A0A0D2YDN7"/>
<protein>
    <recommendedName>
        <fullName evidence="4">Fungal N-terminal domain-containing protein</fullName>
    </recommendedName>
</protein>
<dbReference type="Proteomes" id="UP000002489">
    <property type="component" value="Unassembled WGS sequence"/>
</dbReference>
<dbReference type="EnsemblFungi" id="FOXG_14421T0">
    <property type="protein sequence ID" value="FOXG_14421P0"/>
    <property type="gene ID" value="FOXG_14421"/>
</dbReference>
<evidence type="ECO:0000313" key="3">
    <source>
        <dbReference type="Proteomes" id="UP000002489"/>
    </source>
</evidence>
<dbReference type="EnsemblFungi" id="FOXG_15060T0">
    <property type="protein sequence ID" value="FOXG_15060P0"/>
    <property type="gene ID" value="FOXG_15060"/>
</dbReference>
<evidence type="ECO:0008006" key="4">
    <source>
        <dbReference type="Google" id="ProtNLM"/>
    </source>
</evidence>
<feature type="region of interest" description="Disordered" evidence="1">
    <location>
        <begin position="163"/>
        <end position="189"/>
    </location>
</feature>
<evidence type="ECO:0000256" key="1">
    <source>
        <dbReference type="SAM" id="MobiDB-lite"/>
    </source>
</evidence>
<reference evidence="3" key="1">
    <citation type="journal article" date="2012" name="Mol. Plant Microbe Interact.">
        <title>A highly conserved effector in Fusarium oxysporum is required for full virulence on Arabidopsis.</title>
        <authorList>
            <person name="Thatcher L.F."/>
            <person name="Gardiner D.M."/>
            <person name="Kazan K."/>
            <person name="Manners J."/>
        </authorList>
    </citation>
    <scope>NUCLEOTIDE SEQUENCE [LARGE SCALE GENOMIC DNA]</scope>
    <source>
        <strain evidence="3">Fo5176</strain>
    </source>
</reference>
<name>A0A0D2YDN7_FUSOF</name>
<proteinExistence type="predicted"/>
<sequence>MSPLECIGGVIAIAQAVVGTCKAIDICLTPIKDSHETLDRWNHTSRTLGQISQQFEAVLRERKARCPNEESLEGTHYGVISAHLDRFNTDLQKLERNITKANLAKGSGIKSSFRNKIKLAFVMDWRENDQLFQWMDRHVRLLSVNRGLIKGVSSWCTPEMASEAAPGADSEAMDSFTKESNTPGRNREKARFVVLS</sequence>